<dbReference type="InterPro" id="IPR036388">
    <property type="entry name" value="WH-like_DNA-bd_sf"/>
</dbReference>
<proteinExistence type="predicted"/>
<dbReference type="Gene3D" id="1.10.10.10">
    <property type="entry name" value="Winged helix-like DNA-binding domain superfamily/Winged helix DNA-binding domain"/>
    <property type="match status" value="1"/>
</dbReference>
<dbReference type="Gene3D" id="1.20.58.1460">
    <property type="match status" value="1"/>
</dbReference>
<protein>
    <submittedName>
        <fullName evidence="2">PaaX family transcriptional regulator C-terminal domain-containing protein</fullName>
    </submittedName>
</protein>
<keyword evidence="3" id="KW-1185">Reference proteome</keyword>
<dbReference type="Gene3D" id="3.30.70.2650">
    <property type="match status" value="1"/>
</dbReference>
<gene>
    <name evidence="2" type="ORF">GCM10009821_21920</name>
</gene>
<sequence>MNLLDTPAVRPLSARSVALSLLLGAGPQGLSSRELVALGDRFGVSPPTMRVALSRLATGGDVHAASGTYRLTGRHRWRQERQDESLRPRTRPYDGSWAMIVVVSGGRSAADRGVLRRELTAGRFAELREGVWMRPDTIAQPVRPSDTGVVELTTRPTDDRELAARLWPLHPWAARGRWLLERTNVDDLAERLAVHAAIVRHLRDDPWLPTSLLPADWPGDALRRADATFRSELSALRPSPAEENR</sequence>
<dbReference type="Pfam" id="PF07848">
    <property type="entry name" value="PaaX"/>
    <property type="match status" value="1"/>
</dbReference>
<dbReference type="Proteomes" id="UP001501480">
    <property type="component" value="Unassembled WGS sequence"/>
</dbReference>
<evidence type="ECO:0000259" key="1">
    <source>
        <dbReference type="Pfam" id="PF07848"/>
    </source>
</evidence>
<evidence type="ECO:0000313" key="3">
    <source>
        <dbReference type="Proteomes" id="UP001501480"/>
    </source>
</evidence>
<accession>A0ABN2W3T4</accession>
<dbReference type="EMBL" id="BAAAPY010000007">
    <property type="protein sequence ID" value="GAA2080975.1"/>
    <property type="molecule type" value="Genomic_DNA"/>
</dbReference>
<dbReference type="InterPro" id="IPR012906">
    <property type="entry name" value="PaaX-like_N"/>
</dbReference>
<reference evidence="2 3" key="1">
    <citation type="journal article" date="2019" name="Int. J. Syst. Evol. Microbiol.">
        <title>The Global Catalogue of Microorganisms (GCM) 10K type strain sequencing project: providing services to taxonomists for standard genome sequencing and annotation.</title>
        <authorList>
            <consortium name="The Broad Institute Genomics Platform"/>
            <consortium name="The Broad Institute Genome Sequencing Center for Infectious Disease"/>
            <person name="Wu L."/>
            <person name="Ma J."/>
        </authorList>
    </citation>
    <scope>NUCLEOTIDE SEQUENCE [LARGE SCALE GENOMIC DNA]</scope>
    <source>
        <strain evidence="2 3">JCM 15749</strain>
    </source>
</reference>
<name>A0ABN2W3T4_9ACTN</name>
<comment type="caution">
    <text evidence="2">The sequence shown here is derived from an EMBL/GenBank/DDBJ whole genome shotgun (WGS) entry which is preliminary data.</text>
</comment>
<evidence type="ECO:0000313" key="2">
    <source>
        <dbReference type="EMBL" id="GAA2080975.1"/>
    </source>
</evidence>
<dbReference type="RefSeq" id="WP_344328256.1">
    <property type="nucleotide sequence ID" value="NZ_BAAAPY010000007.1"/>
</dbReference>
<dbReference type="PANTHER" id="PTHR30319:SF1">
    <property type="entry name" value="TRANSCRIPTIONAL REPRESSOR PAAX"/>
    <property type="match status" value="1"/>
</dbReference>
<organism evidence="2 3">
    <name type="scientific">Aeromicrobium halocynthiae</name>
    <dbReference type="NCBI Taxonomy" id="560557"/>
    <lineage>
        <taxon>Bacteria</taxon>
        <taxon>Bacillati</taxon>
        <taxon>Actinomycetota</taxon>
        <taxon>Actinomycetes</taxon>
        <taxon>Propionibacteriales</taxon>
        <taxon>Nocardioidaceae</taxon>
        <taxon>Aeromicrobium</taxon>
    </lineage>
</organism>
<feature type="domain" description="Transcriptional repressor PaaX-like N-terminal" evidence="1">
    <location>
        <begin position="13"/>
        <end position="74"/>
    </location>
</feature>
<dbReference type="PANTHER" id="PTHR30319">
    <property type="entry name" value="PHENYLACETIC ACID REGULATOR-RELATED TRANSCRIPTIONAL REPRESSOR"/>
    <property type="match status" value="1"/>
</dbReference>